<dbReference type="InterPro" id="IPR052544">
    <property type="entry name" value="Bacteriocin_Proc_Enz"/>
</dbReference>
<dbReference type="InterPro" id="IPR000415">
    <property type="entry name" value="Nitroreductase-like"/>
</dbReference>
<gene>
    <name evidence="2" type="ORF">SAMN05444405_10293</name>
</gene>
<dbReference type="STRING" id="1297750.SAMN05444405_10293"/>
<dbReference type="InterPro" id="IPR029479">
    <property type="entry name" value="Nitroreductase"/>
</dbReference>
<dbReference type="Proteomes" id="UP000184509">
    <property type="component" value="Unassembled WGS sequence"/>
</dbReference>
<dbReference type="CDD" id="cd02142">
    <property type="entry name" value="McbC_SagB-like_oxidoreductase"/>
    <property type="match status" value="1"/>
</dbReference>
<evidence type="ECO:0000313" key="2">
    <source>
        <dbReference type="EMBL" id="SHE56492.1"/>
    </source>
</evidence>
<dbReference type="Gene3D" id="3.40.109.10">
    <property type="entry name" value="NADH Oxidase"/>
    <property type="match status" value="1"/>
</dbReference>
<dbReference type="GO" id="GO:0016491">
    <property type="term" value="F:oxidoreductase activity"/>
    <property type="evidence" value="ECO:0007669"/>
    <property type="project" value="InterPro"/>
</dbReference>
<proteinExistence type="predicted"/>
<dbReference type="AlphaFoldDB" id="A0A1M4UI88"/>
<dbReference type="PANTHER" id="PTHR43745">
    <property type="entry name" value="NITROREDUCTASE MJ1384-RELATED"/>
    <property type="match status" value="1"/>
</dbReference>
<reference evidence="2 3" key="1">
    <citation type="submission" date="2016-11" db="EMBL/GenBank/DDBJ databases">
        <authorList>
            <person name="Jaros S."/>
            <person name="Januszkiewicz K."/>
            <person name="Wedrychowicz H."/>
        </authorList>
    </citation>
    <scope>NUCLEOTIDE SEQUENCE [LARGE SCALE GENOMIC DNA]</scope>
    <source>
        <strain evidence="2 3">DSM 26991</strain>
    </source>
</reference>
<name>A0A1M4UI88_9BACE</name>
<dbReference type="Pfam" id="PF00881">
    <property type="entry name" value="Nitroreductase"/>
    <property type="match status" value="1"/>
</dbReference>
<keyword evidence="3" id="KW-1185">Reference proteome</keyword>
<dbReference type="PANTHER" id="PTHR43745:SF2">
    <property type="entry name" value="NITROREDUCTASE MJ1384-RELATED"/>
    <property type="match status" value="1"/>
</dbReference>
<dbReference type="NCBIfam" id="TIGR03605">
    <property type="entry name" value="antibiot_sagB"/>
    <property type="match status" value="1"/>
</dbReference>
<evidence type="ECO:0000259" key="1">
    <source>
        <dbReference type="Pfam" id="PF00881"/>
    </source>
</evidence>
<dbReference type="InterPro" id="IPR020051">
    <property type="entry name" value="SagB-type_dehydrogenase"/>
</dbReference>
<dbReference type="EMBL" id="FQTV01000002">
    <property type="protein sequence ID" value="SHE56492.1"/>
    <property type="molecule type" value="Genomic_DNA"/>
</dbReference>
<evidence type="ECO:0000313" key="3">
    <source>
        <dbReference type="Proteomes" id="UP000184509"/>
    </source>
</evidence>
<feature type="domain" description="Nitroreductase" evidence="1">
    <location>
        <begin position="65"/>
        <end position="248"/>
    </location>
</feature>
<dbReference type="SUPFAM" id="SSF55469">
    <property type="entry name" value="FMN-dependent nitroreductase-like"/>
    <property type="match status" value="1"/>
</dbReference>
<accession>A0A1M4UI88</accession>
<protein>
    <submittedName>
        <fullName evidence="2">SagB-type dehydrogenase domain-containing protein</fullName>
    </submittedName>
</protein>
<sequence length="253" mass="28576">MKHYISGIKCILFVFTIIFPAGCSKSEMKSSKERVLTKTDDTTLSYILSPPDNKGNISVEEALYNRRSRRDFQDKEISEKQLSQILWACYGITSPRAENSAMRGGLRTAPSAGALYPLEIYVLVGKVKNIKPGIYKYIAKNHKIVMTINRDLRKELCAAALNQEMISKAPAVLFYSAIYNRCTERYGNRGRERYVCMDLGHSAQNVYLQVEALHLGTCAIGAFNDDSVKKTMQLSSDEEPLYIMPIGYYLNKP</sequence>
<organism evidence="2 3">
    <name type="scientific">Bacteroides luti</name>
    <dbReference type="NCBI Taxonomy" id="1297750"/>
    <lineage>
        <taxon>Bacteria</taxon>
        <taxon>Pseudomonadati</taxon>
        <taxon>Bacteroidota</taxon>
        <taxon>Bacteroidia</taxon>
        <taxon>Bacteroidales</taxon>
        <taxon>Bacteroidaceae</taxon>
        <taxon>Bacteroides</taxon>
    </lineage>
</organism>